<dbReference type="EMBL" id="JADILV010000013">
    <property type="protein sequence ID" value="MBO8482908.1"/>
    <property type="molecule type" value="Genomic_DNA"/>
</dbReference>
<organism evidence="2 3">
    <name type="scientific">Candidatus Cryptobacteroides avicola</name>
    <dbReference type="NCBI Taxonomy" id="2840757"/>
    <lineage>
        <taxon>Bacteria</taxon>
        <taxon>Pseudomonadati</taxon>
        <taxon>Bacteroidota</taxon>
        <taxon>Bacteroidia</taxon>
        <taxon>Bacteroidales</taxon>
        <taxon>Candidatus Cryptobacteroides</taxon>
    </lineage>
</organism>
<evidence type="ECO:0000313" key="2">
    <source>
        <dbReference type="EMBL" id="MBO8482908.1"/>
    </source>
</evidence>
<reference evidence="2" key="1">
    <citation type="submission" date="2020-10" db="EMBL/GenBank/DDBJ databases">
        <authorList>
            <person name="Gilroy R."/>
        </authorList>
    </citation>
    <scope>NUCLEOTIDE SEQUENCE</scope>
    <source>
        <strain evidence="2">G3-8215</strain>
    </source>
</reference>
<evidence type="ECO:0000259" key="1">
    <source>
        <dbReference type="Pfam" id="PF16409"/>
    </source>
</evidence>
<sequence>MVTTVMKRIFILAIGLLMTVFSAVNCSYQIEDVDFSVSLSQDNVYAPGEEIVFNLHGNPDYVTFWSGESGCRYEYAGTVDEEGNANFGIPVKSMNARETTFSYTYTMSGVYDVVFEAKNSSFGHEKVATIRLQIEIK</sequence>
<dbReference type="Proteomes" id="UP000725002">
    <property type="component" value="Unassembled WGS sequence"/>
</dbReference>
<accession>A0A940DQ67</accession>
<name>A0A940DQ67_9BACT</name>
<evidence type="ECO:0000313" key="3">
    <source>
        <dbReference type="Proteomes" id="UP000725002"/>
    </source>
</evidence>
<protein>
    <submittedName>
        <fullName evidence="2">DUF5017 domain-containing protein</fullName>
    </submittedName>
</protein>
<reference evidence="2" key="2">
    <citation type="journal article" date="2021" name="PeerJ">
        <title>Extensive microbial diversity within the chicken gut microbiome revealed by metagenomics and culture.</title>
        <authorList>
            <person name="Gilroy R."/>
            <person name="Ravi A."/>
            <person name="Getino M."/>
            <person name="Pursley I."/>
            <person name="Horton D.L."/>
            <person name="Alikhan N.F."/>
            <person name="Baker D."/>
            <person name="Gharbi K."/>
            <person name="Hall N."/>
            <person name="Watson M."/>
            <person name="Adriaenssens E.M."/>
            <person name="Foster-Nyarko E."/>
            <person name="Jarju S."/>
            <person name="Secka A."/>
            <person name="Antonio M."/>
            <person name="Oren A."/>
            <person name="Chaudhuri R.R."/>
            <person name="La Ragione R."/>
            <person name="Hildebrand F."/>
            <person name="Pallen M.J."/>
        </authorList>
    </citation>
    <scope>NUCLEOTIDE SEQUENCE</scope>
    <source>
        <strain evidence="2">G3-8215</strain>
    </source>
</reference>
<comment type="caution">
    <text evidence="2">The sequence shown here is derived from an EMBL/GenBank/DDBJ whole genome shotgun (WGS) entry which is preliminary data.</text>
</comment>
<proteinExistence type="predicted"/>
<gene>
    <name evidence="2" type="ORF">IAB75_02155</name>
</gene>
<dbReference type="InterPro" id="IPR032185">
    <property type="entry name" value="DUF5017"/>
</dbReference>
<feature type="domain" description="DUF5017" evidence="1">
    <location>
        <begin position="30"/>
        <end position="99"/>
    </location>
</feature>
<dbReference type="AlphaFoldDB" id="A0A940DQ67"/>
<dbReference type="Pfam" id="PF16409">
    <property type="entry name" value="DUF5017"/>
    <property type="match status" value="1"/>
</dbReference>